<dbReference type="EMBL" id="LBMM01001339">
    <property type="protein sequence ID" value="KMQ96487.1"/>
    <property type="molecule type" value="Genomic_DNA"/>
</dbReference>
<evidence type="ECO:0000256" key="1">
    <source>
        <dbReference type="ARBA" id="ARBA00022450"/>
    </source>
</evidence>
<comment type="caution">
    <text evidence="5">The sequence shown here is derived from an EMBL/GenBank/DDBJ whole genome shotgun (WGS) entry which is preliminary data.</text>
</comment>
<dbReference type="GO" id="GO:0006633">
    <property type="term" value="P:fatty acid biosynthetic process"/>
    <property type="evidence" value="ECO:0007669"/>
    <property type="project" value="TreeGrafter"/>
</dbReference>
<dbReference type="Pfam" id="PF21149">
    <property type="entry name" value="FAS_pseudo-KR"/>
    <property type="match status" value="1"/>
</dbReference>
<keyword evidence="2" id="KW-0597">Phosphoprotein</keyword>
<feature type="domain" description="Enoyl reductase (ER)" evidence="4">
    <location>
        <begin position="151"/>
        <end position="463"/>
    </location>
</feature>
<dbReference type="FunFam" id="3.40.50.720:FF:000209">
    <property type="entry name" value="Polyketide synthase Pks12"/>
    <property type="match status" value="1"/>
</dbReference>
<dbReference type="InterPro" id="IPR036291">
    <property type="entry name" value="NAD(P)-bd_dom_sf"/>
</dbReference>
<evidence type="ECO:0000256" key="3">
    <source>
        <dbReference type="ARBA" id="ARBA00022679"/>
    </source>
</evidence>
<dbReference type="Pfam" id="PF13602">
    <property type="entry name" value="ADH_zinc_N_2"/>
    <property type="match status" value="1"/>
</dbReference>
<dbReference type="GO" id="GO:0016491">
    <property type="term" value="F:oxidoreductase activity"/>
    <property type="evidence" value="ECO:0007669"/>
    <property type="project" value="InterPro"/>
</dbReference>
<dbReference type="PANTHER" id="PTHR43775">
    <property type="entry name" value="FATTY ACID SYNTHASE"/>
    <property type="match status" value="1"/>
</dbReference>
<dbReference type="Gene3D" id="3.90.180.10">
    <property type="entry name" value="Medium-chain alcohol dehydrogenases, catalytic domain"/>
    <property type="match status" value="1"/>
</dbReference>
<dbReference type="AlphaFoldDB" id="A0A0J7L122"/>
<accession>A0A0J7L122</accession>
<sequence length="463" mass="51923">MPNGFLLTLEELDTIYDYSCLDNSTQQIVHVNNYEFSWMNKLKSFMDVEKETTIMRIIVVAEGDFECGLIGFVNCLRKEPGGEIIRCVFIQDKNAPTFSLQESLYIKQLQLDLPINVIRSDSIWGSYRHFPLPLLEPKLVQSAYITQMVPGDLSTLCWVQSRISFVNNADKENLIRVIYVSINFRDVMIASGKLNESIADAPNNSSLIGMEFVGLNKKGQRIMGLCLTGGMTNILVADKYLNWIIPDKWTMEDAATVPCVYSTCYYSLYLRGKMKNGDKVLIHSGTGGIGQAAIYLALYEGCEVFTTVGSVEKRHFIRETFPSIPENHIGNSRDTSFEQMIMQRTGGRGVDIVLNSLAEEKLQASIRCLASGGRFLEIGKFDIISNNPLEIFVFSKGITFHGIFLDILFSAKPESKAILWNKVTEGLKNGAIKPLCRKVFEKDEIEAAFRYMAAGNIGHIGKV</sequence>
<dbReference type="SMART" id="SM00829">
    <property type="entry name" value="PKS_ER"/>
    <property type="match status" value="1"/>
</dbReference>
<keyword evidence="1" id="KW-0596">Phosphopantetheine</keyword>
<dbReference type="STRING" id="67767.A0A0J7L122"/>
<protein>
    <submittedName>
        <fullName evidence="5">Fatty acid synthase</fullName>
    </submittedName>
</protein>
<dbReference type="InterPro" id="IPR011032">
    <property type="entry name" value="GroES-like_sf"/>
</dbReference>
<proteinExistence type="predicted"/>
<dbReference type="InterPro" id="IPR020843">
    <property type="entry name" value="ER"/>
</dbReference>
<dbReference type="PaxDb" id="67767-A0A0J7L122"/>
<dbReference type="Proteomes" id="UP000036403">
    <property type="component" value="Unassembled WGS sequence"/>
</dbReference>
<evidence type="ECO:0000256" key="2">
    <source>
        <dbReference type="ARBA" id="ARBA00022553"/>
    </source>
</evidence>
<dbReference type="GO" id="GO:0004312">
    <property type="term" value="F:fatty acid synthase activity"/>
    <property type="evidence" value="ECO:0007669"/>
    <property type="project" value="TreeGrafter"/>
</dbReference>
<organism evidence="5 6">
    <name type="scientific">Lasius niger</name>
    <name type="common">Black garden ant</name>
    <dbReference type="NCBI Taxonomy" id="67767"/>
    <lineage>
        <taxon>Eukaryota</taxon>
        <taxon>Metazoa</taxon>
        <taxon>Ecdysozoa</taxon>
        <taxon>Arthropoda</taxon>
        <taxon>Hexapoda</taxon>
        <taxon>Insecta</taxon>
        <taxon>Pterygota</taxon>
        <taxon>Neoptera</taxon>
        <taxon>Endopterygota</taxon>
        <taxon>Hymenoptera</taxon>
        <taxon>Apocrita</taxon>
        <taxon>Aculeata</taxon>
        <taxon>Formicoidea</taxon>
        <taxon>Formicidae</taxon>
        <taxon>Formicinae</taxon>
        <taxon>Lasius</taxon>
        <taxon>Lasius</taxon>
    </lineage>
</organism>
<dbReference type="SUPFAM" id="SSF50129">
    <property type="entry name" value="GroES-like"/>
    <property type="match status" value="1"/>
</dbReference>
<evidence type="ECO:0000259" key="4">
    <source>
        <dbReference type="SMART" id="SM00829"/>
    </source>
</evidence>
<reference evidence="5 6" key="1">
    <citation type="submission" date="2015-04" db="EMBL/GenBank/DDBJ databases">
        <title>Lasius niger genome sequencing.</title>
        <authorList>
            <person name="Konorov E.A."/>
            <person name="Nikitin M.A."/>
            <person name="Kirill M.V."/>
            <person name="Chang P."/>
        </authorList>
    </citation>
    <scope>NUCLEOTIDE SEQUENCE [LARGE SCALE GENOMIC DNA]</scope>
    <source>
        <tissue evidence="5">Whole</tissue>
    </source>
</reference>
<keyword evidence="6" id="KW-1185">Reference proteome</keyword>
<dbReference type="OrthoDB" id="3509362at2759"/>
<keyword evidence="3" id="KW-0808">Transferase</keyword>
<name>A0A0J7L122_LASNI</name>
<dbReference type="Gene3D" id="3.40.50.720">
    <property type="entry name" value="NAD(P)-binding Rossmann-like Domain"/>
    <property type="match status" value="1"/>
</dbReference>
<gene>
    <name evidence="5" type="ORF">RF55_3223</name>
</gene>
<dbReference type="PANTHER" id="PTHR43775:SF23">
    <property type="entry name" value="FATTY ACID SYNTHASE 3"/>
    <property type="match status" value="1"/>
</dbReference>
<dbReference type="InterPro" id="IPR049391">
    <property type="entry name" value="FAS_pseudo-KR"/>
</dbReference>
<dbReference type="SUPFAM" id="SSF51735">
    <property type="entry name" value="NAD(P)-binding Rossmann-fold domains"/>
    <property type="match status" value="1"/>
</dbReference>
<evidence type="ECO:0000313" key="6">
    <source>
        <dbReference type="Proteomes" id="UP000036403"/>
    </source>
</evidence>
<dbReference type="CDD" id="cd05195">
    <property type="entry name" value="enoyl_red"/>
    <property type="match status" value="1"/>
</dbReference>
<dbReference type="InterPro" id="IPR050091">
    <property type="entry name" value="PKS_NRPS_Biosynth_Enz"/>
</dbReference>
<evidence type="ECO:0000313" key="5">
    <source>
        <dbReference type="EMBL" id="KMQ96487.1"/>
    </source>
</evidence>